<dbReference type="KEGG" id="poj:PtoMrB4_23150"/>
<dbReference type="GO" id="GO:0003723">
    <property type="term" value="F:RNA binding"/>
    <property type="evidence" value="ECO:0007669"/>
    <property type="project" value="InterPro"/>
</dbReference>
<proteinExistence type="predicted"/>
<dbReference type="InterPro" id="IPR003751">
    <property type="entry name" value="CsrA"/>
</dbReference>
<dbReference type="GO" id="GO:0006109">
    <property type="term" value="P:regulation of carbohydrate metabolic process"/>
    <property type="evidence" value="ECO:0007669"/>
    <property type="project" value="InterPro"/>
</dbReference>
<dbReference type="Pfam" id="PF02599">
    <property type="entry name" value="CsrA"/>
    <property type="match status" value="1"/>
</dbReference>
<evidence type="ECO:0000256" key="1">
    <source>
        <dbReference type="ARBA" id="ARBA00023159"/>
    </source>
</evidence>
<dbReference type="AlphaFoldDB" id="A0A679GJ04"/>
<dbReference type="GeneID" id="57397534"/>
<dbReference type="RefSeq" id="WP_165676937.1">
    <property type="nucleotide sequence ID" value="NZ_AP022642.1"/>
</dbReference>
<dbReference type="Proteomes" id="UP000501237">
    <property type="component" value="Chromosome"/>
</dbReference>
<name>A0A679GJ04_9GAMM</name>
<dbReference type="InterPro" id="IPR036107">
    <property type="entry name" value="CsrA_sf"/>
</dbReference>
<accession>A0A679GJ04</accession>
<dbReference type="SUPFAM" id="SSF117130">
    <property type="entry name" value="CsrA-like"/>
    <property type="match status" value="1"/>
</dbReference>
<dbReference type="GO" id="GO:0006402">
    <property type="term" value="P:mRNA catabolic process"/>
    <property type="evidence" value="ECO:0007669"/>
    <property type="project" value="InterPro"/>
</dbReference>
<evidence type="ECO:0000313" key="3">
    <source>
        <dbReference type="Proteomes" id="UP000501237"/>
    </source>
</evidence>
<protein>
    <recommendedName>
        <fullName evidence="4">Carbon storage regulator</fullName>
    </recommendedName>
</protein>
<gene>
    <name evidence="2" type="ORF">PtoMrB4_23150</name>
</gene>
<reference evidence="2 3" key="1">
    <citation type="journal article" date="2020" name="Microbiol. Resour. Announc.">
        <title>Complete genome sequence of Pseudomonas otitidis strain MrB4, isolated from Lake Biwa in Japan.</title>
        <authorList>
            <person name="Miyazaki K."/>
            <person name="Hase E."/>
            <person name="Maruya T."/>
        </authorList>
    </citation>
    <scope>NUCLEOTIDE SEQUENCE [LARGE SCALE GENOMIC DNA]</scope>
    <source>
        <strain evidence="2 3">MrB4</strain>
    </source>
</reference>
<dbReference type="EMBL" id="AP022642">
    <property type="protein sequence ID" value="BCA28338.1"/>
    <property type="molecule type" value="Genomic_DNA"/>
</dbReference>
<dbReference type="Gene3D" id="2.60.40.4380">
    <property type="entry name" value="Translational regulator CsrA"/>
    <property type="match status" value="1"/>
</dbReference>
<evidence type="ECO:0000313" key="2">
    <source>
        <dbReference type="EMBL" id="BCA28338.1"/>
    </source>
</evidence>
<keyword evidence="1" id="KW-0010">Activator</keyword>
<evidence type="ECO:0008006" key="4">
    <source>
        <dbReference type="Google" id="ProtNLM"/>
    </source>
</evidence>
<sequence length="58" mass="6519">MKIITRTPGEAIRINDDITIVVLPRQEAGGVQFGIIAPRSVKVVRQELLNRQPRVKRA</sequence>
<organism evidence="2 3">
    <name type="scientific">Metapseudomonas otitidis</name>
    <dbReference type="NCBI Taxonomy" id="319939"/>
    <lineage>
        <taxon>Bacteria</taxon>
        <taxon>Pseudomonadati</taxon>
        <taxon>Pseudomonadota</taxon>
        <taxon>Gammaproteobacteria</taxon>
        <taxon>Pseudomonadales</taxon>
        <taxon>Pseudomonadaceae</taxon>
        <taxon>Metapseudomonas</taxon>
    </lineage>
</organism>